<evidence type="ECO:0000256" key="2">
    <source>
        <dbReference type="ARBA" id="ARBA00002451"/>
    </source>
</evidence>
<dbReference type="InterPro" id="IPR050819">
    <property type="entry name" value="Tripeptidyl-peptidase_I"/>
</dbReference>
<feature type="binding site" evidence="11">
    <location>
        <position position="574"/>
    </location>
    <ligand>
        <name>Ca(2+)</name>
        <dbReference type="ChEBI" id="CHEBI:29108"/>
    </ligand>
</feature>
<feature type="signal peptide" evidence="12">
    <location>
        <begin position="1"/>
        <end position="18"/>
    </location>
</feature>
<dbReference type="SUPFAM" id="SSF54897">
    <property type="entry name" value="Protease propeptides/inhibitors"/>
    <property type="match status" value="1"/>
</dbReference>
<keyword evidence="8 11" id="KW-0720">Serine protease</keyword>
<dbReference type="SUPFAM" id="SSF52743">
    <property type="entry name" value="Subtilisin-like"/>
    <property type="match status" value="1"/>
</dbReference>
<evidence type="ECO:0000313" key="15">
    <source>
        <dbReference type="Proteomes" id="UP001392437"/>
    </source>
</evidence>
<gene>
    <name evidence="14" type="ORF">PG999_010139</name>
</gene>
<sequence length="592" mass="64308">MLAPTFVSLFLATGLVTGLPQPANELVEHERAATVPDSWHLVRPASHDDILTLRIAVKEHRKVDENHILARSDPKSALYGKYLGAEELNTLLAESTSTSARQASWDKVERWINQQNIPIVRDSARGFEIKLPADEAESLFAAKFSYYTSDGNDKPVARTEAYSIPSSLQDDIDFVYPTVHFFDASHSRPAESTLDRRQHFPTGPFDCSKYVCPINLTTKYNIDYIPETASASKLAVAGFIEQYANNEDWKEFISKYGLSDAAKQAPYEIIEINGGKNDQTKPQLEAQLDMEFTTAFTGPLNVTYTLVGGRPPAQDQPGNVPVPIEENGQEPYLEFLDHLLAQDEVPQVVSISYTDDEQAVPQSYANQVCDRFSYLALRGVSVLVASGDAGAQGTRFSSCKGPDGEPRFVPTFPASCPWVTTVGATAGWGGAAGFSSAGFSNYWPRPAWQEAAVAGYLANNTAVGVAEDAWFAWNKTGRAYPDLSLRGTDFLVINGGSPTPTKGTSASTPVVAAMVALLNDLRLKKGMPVLGFLNPILYRSDVAATFTDVTDGVINGCANAEHQQSAFQAAPGWDAASGWGEPDFAKLRKLLA</sequence>
<dbReference type="Proteomes" id="UP001392437">
    <property type="component" value="Unassembled WGS sequence"/>
</dbReference>
<dbReference type="AlphaFoldDB" id="A0AAW0QRL1"/>
<feature type="chain" id="PRO_5043396221" description="tripeptidyl-peptidase II" evidence="12">
    <location>
        <begin position="19"/>
        <end position="592"/>
    </location>
</feature>
<feature type="binding site" evidence="11">
    <location>
        <position position="548"/>
    </location>
    <ligand>
        <name>Ca(2+)</name>
        <dbReference type="ChEBI" id="CHEBI:29108"/>
    </ligand>
</feature>
<dbReference type="SMART" id="SM00944">
    <property type="entry name" value="Pro-kuma_activ"/>
    <property type="match status" value="1"/>
</dbReference>
<evidence type="ECO:0000256" key="9">
    <source>
        <dbReference type="ARBA" id="ARBA00022837"/>
    </source>
</evidence>
<dbReference type="PANTHER" id="PTHR14218">
    <property type="entry name" value="PROTEASE S8 TRIPEPTIDYL PEPTIDASE I CLN2"/>
    <property type="match status" value="1"/>
</dbReference>
<evidence type="ECO:0000256" key="3">
    <source>
        <dbReference type="ARBA" id="ARBA00004239"/>
    </source>
</evidence>
<keyword evidence="9 11" id="KW-0106">Calcium</keyword>
<dbReference type="EMBL" id="JAQQWP010000008">
    <property type="protein sequence ID" value="KAK8106780.1"/>
    <property type="molecule type" value="Genomic_DNA"/>
</dbReference>
<comment type="catalytic activity">
    <reaction evidence="1">
        <text>Release of an N-terminal tripeptide from a polypeptide.</text>
        <dbReference type="EC" id="3.4.14.10"/>
    </reaction>
</comment>
<evidence type="ECO:0000256" key="10">
    <source>
        <dbReference type="ARBA" id="ARBA00023145"/>
    </source>
</evidence>
<name>A0AAW0QRL1_9PEZI</name>
<dbReference type="GO" id="GO:0004252">
    <property type="term" value="F:serine-type endopeptidase activity"/>
    <property type="evidence" value="ECO:0007669"/>
    <property type="project" value="UniProtKB-UniRule"/>
</dbReference>
<keyword evidence="12" id="KW-0732">Signal</keyword>
<feature type="active site" description="Charge relay system" evidence="11">
    <location>
        <position position="285"/>
    </location>
</feature>
<evidence type="ECO:0000256" key="11">
    <source>
        <dbReference type="PROSITE-ProRule" id="PRU01032"/>
    </source>
</evidence>
<dbReference type="InterPro" id="IPR015366">
    <property type="entry name" value="S53_propep"/>
</dbReference>
<dbReference type="GO" id="GO:0005576">
    <property type="term" value="C:extracellular region"/>
    <property type="evidence" value="ECO:0007669"/>
    <property type="project" value="UniProtKB-SubCell"/>
</dbReference>
<evidence type="ECO:0000256" key="1">
    <source>
        <dbReference type="ARBA" id="ARBA00001910"/>
    </source>
</evidence>
<dbReference type="PROSITE" id="PS51695">
    <property type="entry name" value="SEDOLISIN"/>
    <property type="match status" value="1"/>
</dbReference>
<dbReference type="Pfam" id="PF09286">
    <property type="entry name" value="Pro-kuma_activ"/>
    <property type="match status" value="1"/>
</dbReference>
<keyword evidence="15" id="KW-1185">Reference proteome</keyword>
<dbReference type="InterPro" id="IPR030400">
    <property type="entry name" value="Sedolisin_dom"/>
</dbReference>
<evidence type="ECO:0000259" key="13">
    <source>
        <dbReference type="PROSITE" id="PS51695"/>
    </source>
</evidence>
<evidence type="ECO:0000313" key="14">
    <source>
        <dbReference type="EMBL" id="KAK8106780.1"/>
    </source>
</evidence>
<feature type="domain" description="Peptidase S53" evidence="13">
    <location>
        <begin position="210"/>
        <end position="592"/>
    </location>
</feature>
<dbReference type="GO" id="GO:0008240">
    <property type="term" value="F:tripeptidyl-peptidase activity"/>
    <property type="evidence" value="ECO:0007669"/>
    <property type="project" value="UniProtKB-EC"/>
</dbReference>
<dbReference type="CDD" id="cd04056">
    <property type="entry name" value="Peptidases_S53"/>
    <property type="match status" value="1"/>
</dbReference>
<feature type="active site" description="Charge relay system" evidence="11">
    <location>
        <position position="505"/>
    </location>
</feature>
<accession>A0AAW0QRL1</accession>
<reference evidence="14 15" key="1">
    <citation type="submission" date="2023-01" db="EMBL/GenBank/DDBJ databases">
        <title>Analysis of 21 Apiospora genomes using comparative genomics revels a genus with tremendous synthesis potential of carbohydrate active enzymes and secondary metabolites.</title>
        <authorList>
            <person name="Sorensen T."/>
        </authorList>
    </citation>
    <scope>NUCLEOTIDE SEQUENCE [LARGE SCALE GENOMIC DNA]</scope>
    <source>
        <strain evidence="14 15">CBS 117206</strain>
    </source>
</reference>
<feature type="binding site" evidence="11">
    <location>
        <position position="549"/>
    </location>
    <ligand>
        <name>Ca(2+)</name>
        <dbReference type="ChEBI" id="CHEBI:29108"/>
    </ligand>
</feature>
<evidence type="ECO:0000256" key="6">
    <source>
        <dbReference type="ARBA" id="ARBA00022723"/>
    </source>
</evidence>
<feature type="binding site" evidence="11">
    <location>
        <position position="572"/>
    </location>
    <ligand>
        <name>Ca(2+)</name>
        <dbReference type="ChEBI" id="CHEBI:29108"/>
    </ligand>
</feature>
<dbReference type="PROSITE" id="PS00138">
    <property type="entry name" value="SUBTILASE_SER"/>
    <property type="match status" value="1"/>
</dbReference>
<evidence type="ECO:0000256" key="8">
    <source>
        <dbReference type="ARBA" id="ARBA00022825"/>
    </source>
</evidence>
<dbReference type="CDD" id="cd11377">
    <property type="entry name" value="Pro-peptidase_S53"/>
    <property type="match status" value="1"/>
</dbReference>
<feature type="active site" description="Charge relay system" evidence="11">
    <location>
        <position position="289"/>
    </location>
</feature>
<comment type="caution">
    <text evidence="14">The sequence shown here is derived from an EMBL/GenBank/DDBJ whole genome shotgun (WGS) entry which is preliminary data.</text>
</comment>
<evidence type="ECO:0000256" key="12">
    <source>
        <dbReference type="SAM" id="SignalP"/>
    </source>
</evidence>
<evidence type="ECO:0000256" key="5">
    <source>
        <dbReference type="ARBA" id="ARBA00022670"/>
    </source>
</evidence>
<proteinExistence type="predicted"/>
<keyword evidence="5 11" id="KW-0645">Protease</keyword>
<protein>
    <recommendedName>
        <fullName evidence="4">tripeptidyl-peptidase II</fullName>
        <ecNumber evidence="4">3.4.14.10</ecNumber>
    </recommendedName>
</protein>
<evidence type="ECO:0000256" key="4">
    <source>
        <dbReference type="ARBA" id="ARBA00012462"/>
    </source>
</evidence>
<comment type="cofactor">
    <cofactor evidence="11">
        <name>Ca(2+)</name>
        <dbReference type="ChEBI" id="CHEBI:29108"/>
    </cofactor>
    <text evidence="11">Binds 1 Ca(2+) ion per subunit.</text>
</comment>
<keyword evidence="10" id="KW-0865">Zymogen</keyword>
<keyword evidence="6 11" id="KW-0479">Metal-binding</keyword>
<evidence type="ECO:0000256" key="7">
    <source>
        <dbReference type="ARBA" id="ARBA00022801"/>
    </source>
</evidence>
<dbReference type="Pfam" id="PF00082">
    <property type="entry name" value="Peptidase_S8"/>
    <property type="match status" value="1"/>
</dbReference>
<dbReference type="InterPro" id="IPR000209">
    <property type="entry name" value="Peptidase_S8/S53_dom"/>
</dbReference>
<dbReference type="InterPro" id="IPR023828">
    <property type="entry name" value="Peptidase_S8_Ser-AS"/>
</dbReference>
<dbReference type="EC" id="3.4.14.10" evidence="4"/>
<dbReference type="Gene3D" id="3.40.50.200">
    <property type="entry name" value="Peptidase S8/S53 domain"/>
    <property type="match status" value="1"/>
</dbReference>
<dbReference type="GO" id="GO:0046872">
    <property type="term" value="F:metal ion binding"/>
    <property type="evidence" value="ECO:0007669"/>
    <property type="project" value="UniProtKB-UniRule"/>
</dbReference>
<dbReference type="InterPro" id="IPR036852">
    <property type="entry name" value="Peptidase_S8/S53_dom_sf"/>
</dbReference>
<comment type="subcellular location">
    <subcellularLocation>
        <location evidence="3">Secreted</location>
        <location evidence="3">Extracellular space</location>
    </subcellularLocation>
</comment>
<dbReference type="GO" id="GO:0006508">
    <property type="term" value="P:proteolysis"/>
    <property type="evidence" value="ECO:0007669"/>
    <property type="project" value="UniProtKB-KW"/>
</dbReference>
<comment type="function">
    <text evidence="2">Secreted tripeptidyl-peptidase which degrades proteins at acidic pHs and is involved in virulence.</text>
</comment>
<keyword evidence="7 11" id="KW-0378">Hydrolase</keyword>
<organism evidence="14 15">
    <name type="scientific">Apiospora kogelbergensis</name>
    <dbReference type="NCBI Taxonomy" id="1337665"/>
    <lineage>
        <taxon>Eukaryota</taxon>
        <taxon>Fungi</taxon>
        <taxon>Dikarya</taxon>
        <taxon>Ascomycota</taxon>
        <taxon>Pezizomycotina</taxon>
        <taxon>Sordariomycetes</taxon>
        <taxon>Xylariomycetidae</taxon>
        <taxon>Amphisphaeriales</taxon>
        <taxon>Apiosporaceae</taxon>
        <taxon>Apiospora</taxon>
    </lineage>
</organism>
<dbReference type="PANTHER" id="PTHR14218:SF15">
    <property type="entry name" value="TRIPEPTIDYL-PEPTIDASE 1"/>
    <property type="match status" value="1"/>
</dbReference>